<keyword evidence="8" id="KW-0443">Lipid metabolism</keyword>
<comment type="similarity">
    <text evidence="2 14 16">Belongs to the thiolase-like superfamily. Beta-ketoacyl-ACP synthases family.</text>
</comment>
<evidence type="ECO:0000256" key="15">
    <source>
        <dbReference type="PIRSR" id="PIRSR000447-1"/>
    </source>
</evidence>
<dbReference type="InterPro" id="IPR020841">
    <property type="entry name" value="PKS_Beta-ketoAc_synthase_dom"/>
</dbReference>
<dbReference type="EC" id="2.3.1.179" evidence="3 14"/>
<keyword evidence="9 14" id="KW-0275">Fatty acid biosynthesis</keyword>
<sequence length="410" mass="43309">MRRVVVTGMGAVTPVGNHLEEYWDSLTKGVCGVDFITRFDASDKKVQIAAEVKNFDPLEYFEKSDLRKNDLFVQYAVAAAEQAMRDSGAQGTIEPERFGVYIGSGIGGILTTTENSNKLCQGAKRVSPFMVPMMISNMASGTVSIRFSAKGPTLPIVTACATSTHAIGEAYRAIRHGYADAILAGGSEAAVCDLTLAGFTSCMALSCNNDPKTACRPFDKNRDGFVMGEGAGVILLEEYEHALARGAKIYGEVCGYGNTSDAYHVTAPDPEADGITRAIRLAMEEAGVTADEHTYVNAHGTSTPLNDKSETLAFHQAFGEAAEKVAISSTKSMTGHMLGAAGAVEAIACLKALQTGIIPPTIGLQEADPDCDLNYTPGAARKAELHTAISTSLGFGGHNACLVFRRAEEG</sequence>
<keyword evidence="5 14" id="KW-0444">Lipid biosynthesis</keyword>
<keyword evidence="6 14" id="KW-0808">Transferase</keyword>
<dbReference type="EMBL" id="DVGZ01000020">
    <property type="protein sequence ID" value="HIR46398.1"/>
    <property type="molecule type" value="Genomic_DNA"/>
</dbReference>
<dbReference type="GO" id="GO:0006633">
    <property type="term" value="P:fatty acid biosynthetic process"/>
    <property type="evidence" value="ECO:0007669"/>
    <property type="project" value="UniProtKB-UniRule"/>
</dbReference>
<evidence type="ECO:0000256" key="11">
    <source>
        <dbReference type="ARBA" id="ARBA00024006"/>
    </source>
</evidence>
<reference evidence="18" key="2">
    <citation type="journal article" date="2021" name="PeerJ">
        <title>Extensive microbial diversity within the chicken gut microbiome revealed by metagenomics and culture.</title>
        <authorList>
            <person name="Gilroy R."/>
            <person name="Ravi A."/>
            <person name="Getino M."/>
            <person name="Pursley I."/>
            <person name="Horton D.L."/>
            <person name="Alikhan N.F."/>
            <person name="Baker D."/>
            <person name="Gharbi K."/>
            <person name="Hall N."/>
            <person name="Watson M."/>
            <person name="Adriaenssens E.M."/>
            <person name="Foster-Nyarko E."/>
            <person name="Jarju S."/>
            <person name="Secka A."/>
            <person name="Antonio M."/>
            <person name="Oren A."/>
            <person name="Chaudhuri R.R."/>
            <person name="La Ragione R."/>
            <person name="Hildebrand F."/>
            <person name="Pallen M.J."/>
        </authorList>
    </citation>
    <scope>NUCLEOTIDE SEQUENCE</scope>
    <source>
        <strain evidence="18">ChiSxjej1B13-7958</strain>
    </source>
</reference>
<comment type="caution">
    <text evidence="18">The sequence shown here is derived from an EMBL/GenBank/DDBJ whole genome shotgun (WGS) entry which is preliminary data.</text>
</comment>
<keyword evidence="7" id="KW-0276">Fatty acid metabolism</keyword>
<dbReference type="NCBIfam" id="TIGR03150">
    <property type="entry name" value="fabF"/>
    <property type="match status" value="1"/>
</dbReference>
<name>A0A9D1ALH1_9FIRM</name>
<dbReference type="InterPro" id="IPR016039">
    <property type="entry name" value="Thiolase-like"/>
</dbReference>
<dbReference type="Proteomes" id="UP000824242">
    <property type="component" value="Unassembled WGS sequence"/>
</dbReference>
<evidence type="ECO:0000256" key="16">
    <source>
        <dbReference type="RuleBase" id="RU003694"/>
    </source>
</evidence>
<evidence type="ECO:0000256" key="7">
    <source>
        <dbReference type="ARBA" id="ARBA00022832"/>
    </source>
</evidence>
<evidence type="ECO:0000256" key="10">
    <source>
        <dbReference type="ARBA" id="ARBA00023315"/>
    </source>
</evidence>
<evidence type="ECO:0000256" key="9">
    <source>
        <dbReference type="ARBA" id="ARBA00023160"/>
    </source>
</evidence>
<dbReference type="PROSITE" id="PS52004">
    <property type="entry name" value="KS3_2"/>
    <property type="match status" value="1"/>
</dbReference>
<evidence type="ECO:0000256" key="8">
    <source>
        <dbReference type="ARBA" id="ARBA00023098"/>
    </source>
</evidence>
<dbReference type="Pfam" id="PF00109">
    <property type="entry name" value="ketoacyl-synt"/>
    <property type="match status" value="1"/>
</dbReference>
<dbReference type="InterPro" id="IPR014031">
    <property type="entry name" value="Ketoacyl_synth_C"/>
</dbReference>
<evidence type="ECO:0000256" key="5">
    <source>
        <dbReference type="ARBA" id="ARBA00022516"/>
    </source>
</evidence>
<dbReference type="InterPro" id="IPR000794">
    <property type="entry name" value="Beta-ketoacyl_synthase"/>
</dbReference>
<feature type="active site" description="For beta-ketoacyl synthase activity" evidence="15">
    <location>
        <position position="160"/>
    </location>
</feature>
<evidence type="ECO:0000256" key="12">
    <source>
        <dbReference type="ARBA" id="ARBA00047318"/>
    </source>
</evidence>
<reference evidence="18" key="1">
    <citation type="submission" date="2020-10" db="EMBL/GenBank/DDBJ databases">
        <authorList>
            <person name="Gilroy R."/>
        </authorList>
    </citation>
    <scope>NUCLEOTIDE SEQUENCE</scope>
    <source>
        <strain evidence="18">ChiSxjej1B13-7958</strain>
    </source>
</reference>
<comment type="pathway">
    <text evidence="1 14">Lipid metabolism; fatty acid biosynthesis.</text>
</comment>
<dbReference type="InterPro" id="IPR018201">
    <property type="entry name" value="Ketoacyl_synth_AS"/>
</dbReference>
<dbReference type="Gene3D" id="3.40.47.10">
    <property type="match status" value="1"/>
</dbReference>
<comment type="catalytic activity">
    <reaction evidence="12 14">
        <text>(9Z)-hexadecenoyl-[ACP] + malonyl-[ACP] + H(+) = 3-oxo-(11Z)-octadecenoyl-[ACP] + holo-[ACP] + CO2</text>
        <dbReference type="Rhea" id="RHEA:55040"/>
        <dbReference type="Rhea" id="RHEA-COMP:9623"/>
        <dbReference type="Rhea" id="RHEA-COMP:9685"/>
        <dbReference type="Rhea" id="RHEA-COMP:10800"/>
        <dbReference type="Rhea" id="RHEA-COMP:14074"/>
        <dbReference type="ChEBI" id="CHEBI:15378"/>
        <dbReference type="ChEBI" id="CHEBI:16526"/>
        <dbReference type="ChEBI" id="CHEBI:64479"/>
        <dbReference type="ChEBI" id="CHEBI:78449"/>
        <dbReference type="ChEBI" id="CHEBI:83989"/>
        <dbReference type="ChEBI" id="CHEBI:138538"/>
        <dbReference type="EC" id="2.3.1.179"/>
    </reaction>
</comment>
<dbReference type="AlphaFoldDB" id="A0A9D1ALH1"/>
<accession>A0A9D1ALH1</accession>
<evidence type="ECO:0000256" key="4">
    <source>
        <dbReference type="ARBA" id="ARBA00014657"/>
    </source>
</evidence>
<dbReference type="InterPro" id="IPR014030">
    <property type="entry name" value="Ketoacyl_synth_N"/>
</dbReference>
<dbReference type="PIRSF" id="PIRSF000447">
    <property type="entry name" value="KAS_II"/>
    <property type="match status" value="1"/>
</dbReference>
<evidence type="ECO:0000256" key="14">
    <source>
        <dbReference type="PIRNR" id="PIRNR000447"/>
    </source>
</evidence>
<evidence type="ECO:0000256" key="2">
    <source>
        <dbReference type="ARBA" id="ARBA00008467"/>
    </source>
</evidence>
<evidence type="ECO:0000256" key="1">
    <source>
        <dbReference type="ARBA" id="ARBA00005194"/>
    </source>
</evidence>
<dbReference type="PANTHER" id="PTHR11712">
    <property type="entry name" value="POLYKETIDE SYNTHASE-RELATED"/>
    <property type="match status" value="1"/>
</dbReference>
<dbReference type="PROSITE" id="PS00606">
    <property type="entry name" value="KS3_1"/>
    <property type="match status" value="1"/>
</dbReference>
<dbReference type="SUPFAM" id="SSF53901">
    <property type="entry name" value="Thiolase-like"/>
    <property type="match status" value="2"/>
</dbReference>
<evidence type="ECO:0000313" key="19">
    <source>
        <dbReference type="Proteomes" id="UP000824242"/>
    </source>
</evidence>
<gene>
    <name evidence="18" type="primary">fabF</name>
    <name evidence="18" type="ORF">IAB89_01875</name>
</gene>
<comment type="function">
    <text evidence="11 14">Involved in the type II fatty acid elongation cycle. Catalyzes the elongation of a wide range of acyl-ACP by the addition of two carbons from malonyl-ACP to an acyl acceptor. Can efficiently catalyze the conversion of palmitoleoyl-ACP (cis-hexadec-9-enoyl-ACP) to cis-vaccenoyl-ACP (cis-octadec-11-enoyl-ACP), an essential step in the thermal regulation of fatty acid composition.</text>
</comment>
<protein>
    <recommendedName>
        <fullName evidence="4 14">3-oxoacyl-[acyl-carrier-protein] synthase 2</fullName>
        <ecNumber evidence="3 14">2.3.1.179</ecNumber>
    </recommendedName>
</protein>
<dbReference type="PANTHER" id="PTHR11712:SF336">
    <property type="entry name" value="3-OXOACYL-[ACYL-CARRIER-PROTEIN] SYNTHASE, MITOCHONDRIAL"/>
    <property type="match status" value="1"/>
</dbReference>
<evidence type="ECO:0000259" key="17">
    <source>
        <dbReference type="PROSITE" id="PS52004"/>
    </source>
</evidence>
<dbReference type="InterPro" id="IPR017568">
    <property type="entry name" value="3-oxoacyl-ACP_synth-2"/>
</dbReference>
<evidence type="ECO:0000256" key="6">
    <source>
        <dbReference type="ARBA" id="ARBA00022679"/>
    </source>
</evidence>
<proteinExistence type="inferred from homology"/>
<dbReference type="CDD" id="cd00834">
    <property type="entry name" value="KAS_I_II"/>
    <property type="match status" value="1"/>
</dbReference>
<dbReference type="Pfam" id="PF02801">
    <property type="entry name" value="Ketoacyl-synt_C"/>
    <property type="match status" value="1"/>
</dbReference>
<dbReference type="SMART" id="SM00825">
    <property type="entry name" value="PKS_KS"/>
    <property type="match status" value="1"/>
</dbReference>
<dbReference type="FunFam" id="3.40.47.10:FF:000009">
    <property type="entry name" value="3-oxoacyl-[acyl-carrier-protein] synthase 2"/>
    <property type="match status" value="1"/>
</dbReference>
<evidence type="ECO:0000256" key="13">
    <source>
        <dbReference type="ARBA" id="ARBA00047659"/>
    </source>
</evidence>
<organism evidence="18 19">
    <name type="scientific">Candidatus Caccousia avicola</name>
    <dbReference type="NCBI Taxonomy" id="2840721"/>
    <lineage>
        <taxon>Bacteria</taxon>
        <taxon>Bacillati</taxon>
        <taxon>Bacillota</taxon>
        <taxon>Clostridia</taxon>
        <taxon>Eubacteriales</taxon>
        <taxon>Oscillospiraceae</taxon>
        <taxon>Oscillospiraceae incertae sedis</taxon>
        <taxon>Candidatus Caccousia</taxon>
    </lineage>
</organism>
<evidence type="ECO:0000313" key="18">
    <source>
        <dbReference type="EMBL" id="HIR46398.1"/>
    </source>
</evidence>
<dbReference type="GO" id="GO:0004315">
    <property type="term" value="F:3-oxoacyl-[acyl-carrier-protein] synthase activity"/>
    <property type="evidence" value="ECO:0007669"/>
    <property type="project" value="UniProtKB-UniRule"/>
</dbReference>
<comment type="catalytic activity">
    <reaction evidence="13 14">
        <text>a fatty acyl-[ACP] + malonyl-[ACP] + H(+) = a 3-oxoacyl-[ACP] + holo-[ACP] + CO2</text>
        <dbReference type="Rhea" id="RHEA:22836"/>
        <dbReference type="Rhea" id="RHEA-COMP:9623"/>
        <dbReference type="Rhea" id="RHEA-COMP:9685"/>
        <dbReference type="Rhea" id="RHEA-COMP:9916"/>
        <dbReference type="Rhea" id="RHEA-COMP:14125"/>
        <dbReference type="ChEBI" id="CHEBI:15378"/>
        <dbReference type="ChEBI" id="CHEBI:16526"/>
        <dbReference type="ChEBI" id="CHEBI:64479"/>
        <dbReference type="ChEBI" id="CHEBI:78449"/>
        <dbReference type="ChEBI" id="CHEBI:78776"/>
        <dbReference type="ChEBI" id="CHEBI:138651"/>
    </reaction>
</comment>
<keyword evidence="10 14" id="KW-0012">Acyltransferase</keyword>
<evidence type="ECO:0000256" key="3">
    <source>
        <dbReference type="ARBA" id="ARBA00012356"/>
    </source>
</evidence>
<dbReference type="NCBIfam" id="NF005589">
    <property type="entry name" value="PRK07314.1"/>
    <property type="match status" value="1"/>
</dbReference>
<feature type="domain" description="Ketosynthase family 3 (KS3)" evidence="17">
    <location>
        <begin position="1"/>
        <end position="406"/>
    </location>
</feature>
<dbReference type="GO" id="GO:0005829">
    <property type="term" value="C:cytosol"/>
    <property type="evidence" value="ECO:0007669"/>
    <property type="project" value="TreeGrafter"/>
</dbReference>